<evidence type="ECO:0000313" key="1">
    <source>
        <dbReference type="EMBL" id="GBO11772.1"/>
    </source>
</evidence>
<protein>
    <submittedName>
        <fullName evidence="1">Uncharacterized protein</fullName>
    </submittedName>
</protein>
<proteinExistence type="predicted"/>
<dbReference type="AlphaFoldDB" id="A0A4Y2UHV1"/>
<dbReference type="EMBL" id="BGPR01036529">
    <property type="protein sequence ID" value="GBO11772.1"/>
    <property type="molecule type" value="Genomic_DNA"/>
</dbReference>
<accession>A0A4Y2UHV1</accession>
<comment type="caution">
    <text evidence="1">The sequence shown here is derived from an EMBL/GenBank/DDBJ whole genome shotgun (WGS) entry which is preliminary data.</text>
</comment>
<sequence length="102" mass="11667">MNLKIQDRRTSFLHRRSSSTSIEYVFRSELIQVTLLVQPEPRADIAGKVSKYSTIPRAARDSLKPTLKKKMEAEAAHFDVDPPTTTTNFIRKEDVHLSEMGH</sequence>
<evidence type="ECO:0000313" key="2">
    <source>
        <dbReference type="Proteomes" id="UP000499080"/>
    </source>
</evidence>
<organism evidence="1 2">
    <name type="scientific">Araneus ventricosus</name>
    <name type="common">Orbweaver spider</name>
    <name type="synonym">Epeira ventricosa</name>
    <dbReference type="NCBI Taxonomy" id="182803"/>
    <lineage>
        <taxon>Eukaryota</taxon>
        <taxon>Metazoa</taxon>
        <taxon>Ecdysozoa</taxon>
        <taxon>Arthropoda</taxon>
        <taxon>Chelicerata</taxon>
        <taxon>Arachnida</taxon>
        <taxon>Araneae</taxon>
        <taxon>Araneomorphae</taxon>
        <taxon>Entelegynae</taxon>
        <taxon>Araneoidea</taxon>
        <taxon>Araneidae</taxon>
        <taxon>Araneus</taxon>
    </lineage>
</organism>
<gene>
    <name evidence="1" type="ORF">AVEN_187541_1</name>
</gene>
<dbReference type="Proteomes" id="UP000499080">
    <property type="component" value="Unassembled WGS sequence"/>
</dbReference>
<reference evidence="1 2" key="1">
    <citation type="journal article" date="2019" name="Sci. Rep.">
        <title>Orb-weaving spider Araneus ventricosus genome elucidates the spidroin gene catalogue.</title>
        <authorList>
            <person name="Kono N."/>
            <person name="Nakamura H."/>
            <person name="Ohtoshi R."/>
            <person name="Moran D.A.P."/>
            <person name="Shinohara A."/>
            <person name="Yoshida Y."/>
            <person name="Fujiwara M."/>
            <person name="Mori M."/>
            <person name="Tomita M."/>
            <person name="Arakawa K."/>
        </authorList>
    </citation>
    <scope>NUCLEOTIDE SEQUENCE [LARGE SCALE GENOMIC DNA]</scope>
</reference>
<feature type="non-terminal residue" evidence="1">
    <location>
        <position position="102"/>
    </location>
</feature>
<keyword evidence="2" id="KW-1185">Reference proteome</keyword>
<name>A0A4Y2UHV1_ARAVE</name>